<dbReference type="EMBL" id="AKCV02000013">
    <property type="protein sequence ID" value="TMS59108.1"/>
    <property type="molecule type" value="Genomic_DNA"/>
</dbReference>
<gene>
    <name evidence="1" type="ORF">MW7_004345</name>
</gene>
<reference evidence="1" key="1">
    <citation type="submission" date="2019-05" db="EMBL/GenBank/DDBJ databases">
        <title>Revised genome assembly of Burkholderiaceae (previously Ralstonia) sp. PBA.</title>
        <authorList>
            <person name="Gan H.M."/>
        </authorList>
    </citation>
    <scope>NUCLEOTIDE SEQUENCE</scope>
    <source>
        <strain evidence="1">PBA</strain>
    </source>
</reference>
<accession>A0ACD3ST40</accession>
<dbReference type="Proteomes" id="UP000004277">
    <property type="component" value="Unassembled WGS sequence"/>
</dbReference>
<evidence type="ECO:0000313" key="2">
    <source>
        <dbReference type="Proteomes" id="UP000004277"/>
    </source>
</evidence>
<evidence type="ECO:0000313" key="1">
    <source>
        <dbReference type="EMBL" id="TMS59108.1"/>
    </source>
</evidence>
<feature type="non-terminal residue" evidence="1">
    <location>
        <position position="65"/>
    </location>
</feature>
<organism evidence="1 2">
    <name type="scientific">Imbroritus primus</name>
    <dbReference type="NCBI Taxonomy" id="3058603"/>
    <lineage>
        <taxon>Bacteria</taxon>
        <taxon>Pseudomonadati</taxon>
        <taxon>Pseudomonadota</taxon>
        <taxon>Betaproteobacteria</taxon>
        <taxon>Burkholderiales</taxon>
        <taxon>Burkholderiaceae</taxon>
        <taxon>Imbroritus</taxon>
    </lineage>
</organism>
<name>A0ACD3ST40_9BURK</name>
<keyword evidence="1" id="KW-0808">Transferase</keyword>
<comment type="caution">
    <text evidence="1">The sequence shown here is derived from an EMBL/GenBank/DDBJ whole genome shotgun (WGS) entry which is preliminary data.</text>
</comment>
<keyword evidence="2" id="KW-1185">Reference proteome</keyword>
<proteinExistence type="predicted"/>
<protein>
    <submittedName>
        <fullName evidence="1">Undecaprenyl/decaprenyl-phosphate alpha-N-acetylglucosaminyl 1-phosphate transferase</fullName>
    </submittedName>
</protein>
<sequence length="65" mass="7089">MFDYFWIPLIAASISATVIFFIRPLALKQGLLDHPGGRKRHEGDIPLVGGIAVTISILVCSLLLI</sequence>